<organism evidence="1">
    <name type="scientific">Mus musculus</name>
    <name type="common">Mouse</name>
    <dbReference type="NCBI Taxonomy" id="10090"/>
    <lineage>
        <taxon>Eukaryota</taxon>
        <taxon>Metazoa</taxon>
        <taxon>Chordata</taxon>
        <taxon>Craniata</taxon>
        <taxon>Vertebrata</taxon>
        <taxon>Euteleostomi</taxon>
        <taxon>Mammalia</taxon>
        <taxon>Eutheria</taxon>
        <taxon>Euarchontoglires</taxon>
        <taxon>Glires</taxon>
        <taxon>Rodentia</taxon>
        <taxon>Myomorpha</taxon>
        <taxon>Muroidea</taxon>
        <taxon>Muridae</taxon>
        <taxon>Murinae</taxon>
        <taxon>Mus</taxon>
        <taxon>Mus</taxon>
    </lineage>
</organism>
<reference evidence="1" key="4">
    <citation type="journal article" date="2001" name="Nature">
        <title>Functional annotation of a full-length mouse cDNA collection.</title>
        <authorList>
            <consortium name="The RIKEN Genome Exploration Research Group Phase II Team and the FANTOM Consortium"/>
        </authorList>
    </citation>
    <scope>NUCLEOTIDE SEQUENCE</scope>
    <source>
        <strain evidence="1">C57BL/6J</strain>
        <tissue evidence="1">Thymus</tissue>
    </source>
</reference>
<protein>
    <submittedName>
        <fullName evidence="1">Uncharacterized protein</fullName>
    </submittedName>
</protein>
<reference evidence="1" key="3">
    <citation type="journal article" date="2000" name="Genome Res.">
        <title>RIKEN integrated sequence analysis (RISA) system--384-format sequencing pipeline with 384 multicapillary sequencer.</title>
        <authorList>
            <person name="Shibata K."/>
            <person name="Itoh M."/>
            <person name="Aizawa K."/>
            <person name="Nagaoka S."/>
            <person name="Sasaki N."/>
            <person name="Carninci P."/>
            <person name="Konno H."/>
            <person name="Akiyama J."/>
            <person name="Nishi K."/>
            <person name="Kitsunai T."/>
            <person name="Tashiro H."/>
            <person name="Itoh M."/>
            <person name="Sumi N."/>
            <person name="Ishii Y."/>
            <person name="Nakamura S."/>
            <person name="Hazama M."/>
            <person name="Nishine T."/>
            <person name="Harada A."/>
            <person name="Yamamoto R."/>
            <person name="Matsumoto H."/>
            <person name="Sakaguchi S."/>
            <person name="Ikegami T."/>
            <person name="Kashiwagi K."/>
            <person name="Fujiwake S."/>
            <person name="Inoue K."/>
            <person name="Togawa Y."/>
            <person name="Izawa M."/>
            <person name="Ohara E."/>
            <person name="Watahiki M."/>
            <person name="Yoneda Y."/>
            <person name="Ishikawa T."/>
            <person name="Ozawa K."/>
            <person name="Tanaka T."/>
            <person name="Matsuura S."/>
            <person name="Kawai J."/>
            <person name="Okazaki Y."/>
            <person name="Muramatsu M."/>
            <person name="Inoue Y."/>
            <person name="Kira A."/>
            <person name="Hayashizaki Y."/>
        </authorList>
    </citation>
    <scope>NUCLEOTIDE SEQUENCE</scope>
    <source>
        <strain evidence="1">C57BL/6J</strain>
        <tissue evidence="1">Thymus</tissue>
    </source>
</reference>
<sequence>MYMGPMCAEVHMSLGCGHGGTRSPRDAESSVTIRCCALSFWTLRDPPESSWFWSVGQLEQGGTGGNTCLDPHLVPGRGRDGAVPEECPRGLCLRKLQPRQPGEPQLTFIWRLRAGKLISASLQGAGDILVSALVACERVTKALLGSAPWSFGLKNLWLYSNGSARKGVASSQEGSAAESASHLGSCSALILSVFTGIACWVLIAEEGSGKGLKEVHAEQRCSRAGRVLPG</sequence>
<reference evidence="1" key="1">
    <citation type="journal article" date="1999" name="Methods Enzymol.">
        <title>High-efficiency full-length cDNA cloning.</title>
        <authorList>
            <person name="Carninci P."/>
            <person name="Hayashizaki Y."/>
        </authorList>
    </citation>
    <scope>NUCLEOTIDE SEQUENCE</scope>
    <source>
        <strain evidence="1">C57BL/6J</strain>
        <tissue evidence="1">Thymus</tissue>
    </source>
</reference>
<reference evidence="1" key="6">
    <citation type="journal article" date="2002" name="Nature">
        <title>Analysis of the mouse transcriptome based on functional annotation of 60,770 full-length cDNAs.</title>
        <authorList>
            <consortium name="The FANTOM Consortium and the RIKEN Genome Exploration Research Group Phase I and II Team"/>
        </authorList>
    </citation>
    <scope>NUCLEOTIDE SEQUENCE</scope>
    <source>
        <strain evidence="1">C57BL/6J</strain>
        <tissue evidence="1">Thymus</tissue>
    </source>
</reference>
<name>Q8CAT2_MOUSE</name>
<dbReference type="AGR" id="MGI:5011466"/>
<dbReference type="MGI" id="MGI:5011466">
    <property type="gene designation" value="Gm19281"/>
</dbReference>
<proteinExistence type="evidence at transcript level"/>
<evidence type="ECO:0000313" key="2">
    <source>
        <dbReference type="MGI" id="MGI:5011466"/>
    </source>
</evidence>
<reference evidence="1" key="7">
    <citation type="journal article" date="2005" name="Science">
        <title>The Transcriptional Landscape of the Mammalian Genome.</title>
        <authorList>
            <consortium name="The FANTOM Consortium"/>
            <consortium name="Riken Genome Exploration Research Group and Genome Science Group (Genome Network Project Core Group)"/>
        </authorList>
    </citation>
    <scope>NUCLEOTIDE SEQUENCE</scope>
    <source>
        <strain evidence="1">C57BL/6J</strain>
        <tissue evidence="1">Thymus</tissue>
    </source>
</reference>
<evidence type="ECO:0000313" key="1">
    <source>
        <dbReference type="EMBL" id="BAC29892.1"/>
    </source>
</evidence>
<reference evidence="1" key="5">
    <citation type="submission" date="2001-07" db="EMBL/GenBank/DDBJ databases">
        <authorList>
            <person name="Adachi J."/>
            <person name="Aizawa K."/>
            <person name="Akimura T."/>
            <person name="Arakawa T."/>
            <person name="Bono H."/>
            <person name="Carninci P."/>
            <person name="Fukuda S."/>
            <person name="Furuno M."/>
            <person name="Hanagaki T."/>
            <person name="Hara A."/>
            <person name="Hashizume W."/>
            <person name="Hayashida K."/>
            <person name="Hayatsu N."/>
            <person name="Hiramoto K."/>
            <person name="Hiraoka T."/>
            <person name="Hirozane T."/>
            <person name="Hori F."/>
            <person name="Imotani K."/>
            <person name="Ishii Y."/>
            <person name="Itoh M."/>
            <person name="Kagawa I."/>
            <person name="Kasukawa T."/>
            <person name="Katoh H."/>
            <person name="Kawai J."/>
            <person name="Kojima Y."/>
            <person name="Kondo S."/>
            <person name="Konno H."/>
            <person name="Kouda M."/>
            <person name="Koya S."/>
            <person name="Kurihara C."/>
            <person name="Matsuyama T."/>
            <person name="Miyazaki A."/>
            <person name="Murata M."/>
            <person name="Nakamura M."/>
            <person name="Nishi K."/>
            <person name="Nomura K."/>
            <person name="Numazaki R."/>
            <person name="Ohno M."/>
            <person name="Ohsato N."/>
            <person name="Okazaki Y."/>
            <person name="Saito R."/>
            <person name="Saitoh H."/>
            <person name="Sakai C."/>
            <person name="Sakai K."/>
            <person name="Sakazume N."/>
            <person name="Sano H."/>
            <person name="Sasaki D."/>
            <person name="Shibata K."/>
            <person name="Shinagawa A."/>
            <person name="Shiraki T."/>
            <person name="Sogabe Y."/>
            <person name="Tagami M."/>
            <person name="Tagawa A."/>
            <person name="Takahashi F."/>
            <person name="Takaku-Akahira S."/>
            <person name="Takeda Y."/>
            <person name="Tanaka T."/>
            <person name="Tomaru A."/>
            <person name="Toya T."/>
            <person name="Yasunishi A."/>
            <person name="Muramatsu M."/>
            <person name="Hayashizaki Y."/>
        </authorList>
    </citation>
    <scope>NUCLEOTIDE SEQUENCE</scope>
    <source>
        <strain evidence="1">C57BL/6J</strain>
        <tissue evidence="1">Thymus</tissue>
    </source>
</reference>
<reference evidence="1" key="2">
    <citation type="journal article" date="2000" name="Genome Res.">
        <title>Normalization and subtraction of cap-trapper-selected cDNAs to prepare full-length cDNA libraries for rapid discovery of new genes.</title>
        <authorList>
            <person name="Carninci P."/>
            <person name="Shibata Y."/>
            <person name="Hayatsu N."/>
            <person name="Sugahara Y."/>
            <person name="Shibata K."/>
            <person name="Itoh M."/>
            <person name="Konno H."/>
            <person name="Okazaki Y."/>
            <person name="Muramatsu M."/>
            <person name="Hayashizaki Y."/>
        </authorList>
    </citation>
    <scope>NUCLEOTIDE SEQUENCE</scope>
    <source>
        <strain evidence="1">C57BL/6J</strain>
        <tissue evidence="1">Thymus</tissue>
    </source>
</reference>
<dbReference type="EMBL" id="AK037896">
    <property type="protein sequence ID" value="BAC29892.1"/>
    <property type="molecule type" value="mRNA"/>
</dbReference>
<accession>Q8CAT2</accession>
<gene>
    <name evidence="2" type="primary">Gm19281</name>
</gene>
<dbReference type="AlphaFoldDB" id="Q8CAT2"/>
<reference evidence="1" key="8">
    <citation type="journal article" date="2005" name="Science">
        <title>Antisense Transcription in the Mammalian Transcriptome.</title>
        <authorList>
            <consortium name="RIKEN Genome Exploration Research Group and Genome Science Group (Genome Network Project Core Group) and the FANTOM Consortium"/>
        </authorList>
    </citation>
    <scope>NUCLEOTIDE SEQUENCE</scope>
    <source>
        <strain evidence="1">C57BL/6J</strain>
        <tissue evidence="1">Thymus</tissue>
    </source>
</reference>